<reference evidence="15 16" key="1">
    <citation type="journal article" date="2015" name="BMC Genomics">
        <title>Comparative genomics and metabolic profiling of the genus Lysobacter.</title>
        <authorList>
            <person name="de Bruijn I."/>
            <person name="Cheng X."/>
            <person name="de Jager V."/>
            <person name="Exposito R.G."/>
            <person name="Watrous J."/>
            <person name="Patel N."/>
            <person name="Postma J."/>
            <person name="Dorrestein P.C."/>
            <person name="Kobayashi D."/>
            <person name="Raaijmakers J.M."/>
        </authorList>
    </citation>
    <scope>NUCLEOTIDE SEQUENCE [LARGE SCALE GENOMIC DNA]</scope>
    <source>
        <strain evidence="15 16">76</strain>
    </source>
</reference>
<protein>
    <submittedName>
        <fullName evidence="15">TonB dependent receptor family protein</fullName>
    </submittedName>
</protein>
<dbReference type="PROSITE" id="PS52016">
    <property type="entry name" value="TONB_DEPENDENT_REC_3"/>
    <property type="match status" value="1"/>
</dbReference>
<dbReference type="InterPro" id="IPR039426">
    <property type="entry name" value="TonB-dep_rcpt-like"/>
</dbReference>
<feature type="compositionally biased region" description="Low complexity" evidence="12">
    <location>
        <begin position="354"/>
        <end position="365"/>
    </location>
</feature>
<name>A0A0S2FD91_LYSAN</name>
<dbReference type="SUPFAM" id="SSF56935">
    <property type="entry name" value="Porins"/>
    <property type="match status" value="1"/>
</dbReference>
<organism evidence="15 16">
    <name type="scientific">Lysobacter antibioticus</name>
    <dbReference type="NCBI Taxonomy" id="84531"/>
    <lineage>
        <taxon>Bacteria</taxon>
        <taxon>Pseudomonadati</taxon>
        <taxon>Pseudomonadota</taxon>
        <taxon>Gammaproteobacteria</taxon>
        <taxon>Lysobacterales</taxon>
        <taxon>Lysobacteraceae</taxon>
        <taxon>Lysobacter</taxon>
    </lineage>
</organism>
<dbReference type="InterPro" id="IPR036942">
    <property type="entry name" value="Beta-barrel_TonB_sf"/>
</dbReference>
<feature type="chain" id="PRO_5006596957" evidence="13">
    <location>
        <begin position="23"/>
        <end position="1020"/>
    </location>
</feature>
<keyword evidence="8 10" id="KW-0472">Membrane</keyword>
<dbReference type="GO" id="GO:0009279">
    <property type="term" value="C:cell outer membrane"/>
    <property type="evidence" value="ECO:0007669"/>
    <property type="project" value="UniProtKB-SubCell"/>
</dbReference>
<proteinExistence type="inferred from homology"/>
<gene>
    <name evidence="15" type="ORF">LA76x_3406</name>
</gene>
<keyword evidence="13" id="KW-0732">Signal</keyword>
<sequence>MSVALSLALGLSALVAAAPALAQQTRDSAHHYALPSQSLASALNQVASSSDAQILVPPDLVRGRIAPALSGRYTTREAITRLLAGSGLSFRVTQSGVIAIVTAREPAPPKAKPTSSREPAAKAKAKAEPDPTELAAIQVTGSRIKRAEIEGPSPVTVITAEQMEREGHATVFEALETLVMANGAVETELSGGFSANAHPLNLRGLGPGRSLLLIDGRRAADYPFPYEGRSNFQNFGNIPSGAVERIEILAGGASAIYGADAVSGVVNIVLKRNYQGDEVKLRAGSSTMGGRDRFDLQWTGGKTGERWGVTYAFQAYNQELLYGFQRDDWDLRANPSPDPRLGVQSDAGLRIRRGSSSSSSPLIAPPAGTCERWGDEFQRHTYKRISSGNVQSLGDACGTWKDVTYQHLSKGKNELAGYVFGTWDFSDGLQGWGSVQAWRSRVESLGGFESITGPHTDGVGRRGDFYDPQFNAVIAPTRLLTPVDLGGVEQMNQHYRERSLDVALGLRGKIGDGWDWDATVSRAEYQFERTRRRMVGNLVNDYFFGKQLGTRPNGVPIYRLNLPRWYRPMTPEEYESISTLAKYEAESWVNTASFVLTGDLFELPAGPVGVATVLEASSQGYDLSSDARVQPGVVQLYNLTGTNGGGERDRYAAGVEFSIPILSTLKGSLAGRFDKYDDITAVDDAKTWNAGLEWRPTDNLLIRGAYATSFKAPDLHWVFSEGSGSFGNAVDPWRCIAAGANPGCSGYSYNVFSLSEGDPNLEEETGKSWSVGAVWDVFDGLSVTADYWSIELDGAIERLSPTSILEGEAGCRTGKQLNGQPFAFGPDSGYCRNITALVTRRPEGSEAIDRIAEVKSAPLNQSYRRVTGIDASVNWRLKTERYGDYRFDLSWSHTLKSERQVFATDPIESDWRDDPDNLDFRSRLRAGASWRAGDWSSSLFMTRYGSLPKANGLGRTGVYFLWNANIGKRITDKATVKFYVNNLFNSTHPDDETNTSFPYFYDAYSPIGREFAFEYEYRFR</sequence>
<dbReference type="InterPro" id="IPR037066">
    <property type="entry name" value="Plug_dom_sf"/>
</dbReference>
<dbReference type="InterPro" id="IPR011662">
    <property type="entry name" value="Secretin/TonB_short_N"/>
</dbReference>
<dbReference type="InterPro" id="IPR012910">
    <property type="entry name" value="Plug_dom"/>
</dbReference>
<keyword evidence="5 10" id="KW-0812">Transmembrane</keyword>
<dbReference type="AlphaFoldDB" id="A0A0S2FD91"/>
<keyword evidence="3 10" id="KW-1134">Transmembrane beta strand</keyword>
<dbReference type="Pfam" id="PF00593">
    <property type="entry name" value="TonB_dep_Rec_b-barrel"/>
    <property type="match status" value="1"/>
</dbReference>
<keyword evidence="6" id="KW-0408">Iron</keyword>
<dbReference type="InterPro" id="IPR000531">
    <property type="entry name" value="Beta-barrel_TonB"/>
</dbReference>
<evidence type="ECO:0000259" key="14">
    <source>
        <dbReference type="SMART" id="SM00965"/>
    </source>
</evidence>
<keyword evidence="4" id="KW-0410">Iron transport</keyword>
<keyword evidence="16" id="KW-1185">Reference proteome</keyword>
<evidence type="ECO:0000256" key="10">
    <source>
        <dbReference type="PROSITE-ProRule" id="PRU01360"/>
    </source>
</evidence>
<keyword evidence="9 10" id="KW-0998">Cell outer membrane</keyword>
<evidence type="ECO:0000256" key="7">
    <source>
        <dbReference type="ARBA" id="ARBA00023077"/>
    </source>
</evidence>
<dbReference type="eggNOG" id="COG1629">
    <property type="taxonomic scope" value="Bacteria"/>
</dbReference>
<evidence type="ECO:0000256" key="3">
    <source>
        <dbReference type="ARBA" id="ARBA00022452"/>
    </source>
</evidence>
<dbReference type="Pfam" id="PF07715">
    <property type="entry name" value="Plug"/>
    <property type="match status" value="1"/>
</dbReference>
<evidence type="ECO:0000256" key="8">
    <source>
        <dbReference type="ARBA" id="ARBA00023136"/>
    </source>
</evidence>
<evidence type="ECO:0000313" key="16">
    <source>
        <dbReference type="Proteomes" id="UP000060787"/>
    </source>
</evidence>
<keyword evidence="2 10" id="KW-0813">Transport</keyword>
<dbReference type="PATRIC" id="fig|84531.8.peg.3422"/>
<dbReference type="STRING" id="84531.LA76x_3406"/>
<dbReference type="PANTHER" id="PTHR47234:SF1">
    <property type="entry name" value="TONB-DEPENDENT RECEPTOR"/>
    <property type="match status" value="1"/>
</dbReference>
<dbReference type="EMBL" id="CP011129">
    <property type="protein sequence ID" value="ALN81532.1"/>
    <property type="molecule type" value="Genomic_DNA"/>
</dbReference>
<dbReference type="Proteomes" id="UP000060787">
    <property type="component" value="Chromosome"/>
</dbReference>
<evidence type="ECO:0000256" key="1">
    <source>
        <dbReference type="ARBA" id="ARBA00004571"/>
    </source>
</evidence>
<keyword evidence="15" id="KW-0675">Receptor</keyword>
<dbReference type="Pfam" id="PF07660">
    <property type="entry name" value="STN"/>
    <property type="match status" value="1"/>
</dbReference>
<dbReference type="Gene3D" id="2.40.170.20">
    <property type="entry name" value="TonB-dependent receptor, beta-barrel domain"/>
    <property type="match status" value="1"/>
</dbReference>
<feature type="region of interest" description="Disordered" evidence="12">
    <location>
        <begin position="335"/>
        <end position="365"/>
    </location>
</feature>
<dbReference type="KEGG" id="lab:LA76x_3406"/>
<evidence type="ECO:0000256" key="4">
    <source>
        <dbReference type="ARBA" id="ARBA00022496"/>
    </source>
</evidence>
<comment type="similarity">
    <text evidence="10 11">Belongs to the TonB-dependent receptor family.</text>
</comment>
<comment type="subcellular location">
    <subcellularLocation>
        <location evidence="1 10">Cell outer membrane</location>
        <topology evidence="1 10">Multi-pass membrane protein</topology>
    </subcellularLocation>
</comment>
<dbReference type="GO" id="GO:0006826">
    <property type="term" value="P:iron ion transport"/>
    <property type="evidence" value="ECO:0007669"/>
    <property type="project" value="UniProtKB-KW"/>
</dbReference>
<dbReference type="Gene3D" id="3.55.50.30">
    <property type="match status" value="1"/>
</dbReference>
<dbReference type="SMART" id="SM00965">
    <property type="entry name" value="STN"/>
    <property type="match status" value="1"/>
</dbReference>
<feature type="signal peptide" evidence="13">
    <location>
        <begin position="1"/>
        <end position="22"/>
    </location>
</feature>
<feature type="region of interest" description="Disordered" evidence="12">
    <location>
        <begin position="106"/>
        <end position="131"/>
    </location>
</feature>
<evidence type="ECO:0000256" key="2">
    <source>
        <dbReference type="ARBA" id="ARBA00022448"/>
    </source>
</evidence>
<evidence type="ECO:0000256" key="5">
    <source>
        <dbReference type="ARBA" id="ARBA00022692"/>
    </source>
</evidence>
<dbReference type="Gene3D" id="2.170.130.10">
    <property type="entry name" value="TonB-dependent receptor, plug domain"/>
    <property type="match status" value="1"/>
</dbReference>
<evidence type="ECO:0000256" key="13">
    <source>
        <dbReference type="SAM" id="SignalP"/>
    </source>
</evidence>
<keyword evidence="4" id="KW-0406">Ion transport</keyword>
<evidence type="ECO:0000256" key="12">
    <source>
        <dbReference type="SAM" id="MobiDB-lite"/>
    </source>
</evidence>
<accession>A0A0S2FD91</accession>
<feature type="compositionally biased region" description="Basic and acidic residues" evidence="12">
    <location>
        <begin position="119"/>
        <end position="129"/>
    </location>
</feature>
<evidence type="ECO:0000256" key="6">
    <source>
        <dbReference type="ARBA" id="ARBA00023004"/>
    </source>
</evidence>
<evidence type="ECO:0000256" key="9">
    <source>
        <dbReference type="ARBA" id="ARBA00023237"/>
    </source>
</evidence>
<evidence type="ECO:0000256" key="11">
    <source>
        <dbReference type="RuleBase" id="RU003357"/>
    </source>
</evidence>
<evidence type="ECO:0000313" key="15">
    <source>
        <dbReference type="EMBL" id="ALN81532.1"/>
    </source>
</evidence>
<feature type="domain" description="Secretin/TonB short N-terminal" evidence="14">
    <location>
        <begin position="52"/>
        <end position="103"/>
    </location>
</feature>
<keyword evidence="7 11" id="KW-0798">TonB box</keyword>
<dbReference type="PANTHER" id="PTHR47234">
    <property type="match status" value="1"/>
</dbReference>